<gene>
    <name evidence="1" type="ORF">Pr1d_09580</name>
</gene>
<keyword evidence="2" id="KW-1185">Reference proteome</keyword>
<dbReference type="KEGG" id="bgok:Pr1d_09580"/>
<organism evidence="1 2">
    <name type="scientific">Bythopirellula goksoeyrii</name>
    <dbReference type="NCBI Taxonomy" id="1400387"/>
    <lineage>
        <taxon>Bacteria</taxon>
        <taxon>Pseudomonadati</taxon>
        <taxon>Planctomycetota</taxon>
        <taxon>Planctomycetia</taxon>
        <taxon>Pirellulales</taxon>
        <taxon>Lacipirellulaceae</taxon>
        <taxon>Bythopirellula</taxon>
    </lineage>
</organism>
<dbReference type="EMBL" id="CP042913">
    <property type="protein sequence ID" value="QEG33693.1"/>
    <property type="molecule type" value="Genomic_DNA"/>
</dbReference>
<sequence length="41" mass="4811">MYIGIGRKMTNVQFPMTNFGRNLDCFGHWSLEIGLLQFRAF</sequence>
<protein>
    <submittedName>
        <fullName evidence="1">Uncharacterized protein</fullName>
    </submittedName>
</protein>
<reference evidence="1 2" key="1">
    <citation type="submission" date="2019-08" db="EMBL/GenBank/DDBJ databases">
        <title>Deep-cultivation of Planctomycetes and their phenomic and genomic characterization uncovers novel biology.</title>
        <authorList>
            <person name="Wiegand S."/>
            <person name="Jogler M."/>
            <person name="Boedeker C."/>
            <person name="Pinto D."/>
            <person name="Vollmers J."/>
            <person name="Rivas-Marin E."/>
            <person name="Kohn T."/>
            <person name="Peeters S.H."/>
            <person name="Heuer A."/>
            <person name="Rast P."/>
            <person name="Oberbeckmann S."/>
            <person name="Bunk B."/>
            <person name="Jeske O."/>
            <person name="Meyerdierks A."/>
            <person name="Storesund J.E."/>
            <person name="Kallscheuer N."/>
            <person name="Luecker S."/>
            <person name="Lage O.M."/>
            <person name="Pohl T."/>
            <person name="Merkel B.J."/>
            <person name="Hornburger P."/>
            <person name="Mueller R.-W."/>
            <person name="Bruemmer F."/>
            <person name="Labrenz M."/>
            <person name="Spormann A.M."/>
            <person name="Op den Camp H."/>
            <person name="Overmann J."/>
            <person name="Amann R."/>
            <person name="Jetten M.S.M."/>
            <person name="Mascher T."/>
            <person name="Medema M.H."/>
            <person name="Devos D.P."/>
            <person name="Kaster A.-K."/>
            <person name="Ovreas L."/>
            <person name="Rohde M."/>
            <person name="Galperin M.Y."/>
            <person name="Jogler C."/>
        </authorList>
    </citation>
    <scope>NUCLEOTIDE SEQUENCE [LARGE SCALE GENOMIC DNA]</scope>
    <source>
        <strain evidence="1 2">Pr1d</strain>
    </source>
</reference>
<dbReference type="Proteomes" id="UP000323917">
    <property type="component" value="Chromosome"/>
</dbReference>
<name>A0A5B9QHU2_9BACT</name>
<evidence type="ECO:0000313" key="2">
    <source>
        <dbReference type="Proteomes" id="UP000323917"/>
    </source>
</evidence>
<evidence type="ECO:0000313" key="1">
    <source>
        <dbReference type="EMBL" id="QEG33693.1"/>
    </source>
</evidence>
<accession>A0A5B9QHU2</accession>
<dbReference type="AlphaFoldDB" id="A0A5B9QHU2"/>
<proteinExistence type="predicted"/>